<dbReference type="Proteomes" id="UP000037460">
    <property type="component" value="Unassembled WGS sequence"/>
</dbReference>
<sequence>MLLLTFSALALSVEHRLDHTKLGIHDNGDGIVHLTLPGVATSPWIGEDGEPALPVQRSSYALAVKEGSAALRVTNAVYEEVALGARQMLAPAQHSFRCGGPTNATHVPMKMGAYATHVFNVLAPAATLSAPAVLRDIAYQVLTIMPVRYDHARRTLRVLTSATIELTGVAEAGMNGMPVRVTRSFAELYRASFANSDALVLDASAPETALLIHDENLAQEAATMKAHKEQVQGVPTTLVPASQVGKTATQFKAYIESQFKATKMAHVLLLGSIEAIPSPIGLQSKASCDNCYAFITQDYAIDFFVSRITGDAAAAQVDKIQHYETTPGVKSFVGDAWGIASDQTDAPKPTPAHPTDCTRVTKYKETLLGWHYKADTVECDPYATTKQGLQDLIDAFDAGKSLVNYLGHGAGHYWVMTHFDIDDAHNLTNRYTNPIILDGSCNCGDFGHTTSPFHTGEKKCLAEALMEGNPNVPGSGAIAMFSSAPTAQWVPPADMETGALAALTGGKVTRVGPLMYAGIQYMLTQWPNQDGDYTIEGYNLFGDSLMSLKNLPVNATGA</sequence>
<evidence type="ECO:0000313" key="4">
    <source>
        <dbReference type="Proteomes" id="UP000037460"/>
    </source>
</evidence>
<gene>
    <name evidence="3" type="ORF">Ctob_014547</name>
</gene>
<dbReference type="SUPFAM" id="SSF52129">
    <property type="entry name" value="Caspase-like"/>
    <property type="match status" value="1"/>
</dbReference>
<feature type="domain" description="Gingipain" evidence="1">
    <location>
        <begin position="210"/>
        <end position="547"/>
    </location>
</feature>
<evidence type="ECO:0000259" key="2">
    <source>
        <dbReference type="Pfam" id="PF08126"/>
    </source>
</evidence>
<dbReference type="InterPro" id="IPR001769">
    <property type="entry name" value="Gingipain"/>
</dbReference>
<accession>A0A0M0JSN9</accession>
<evidence type="ECO:0000313" key="3">
    <source>
        <dbReference type="EMBL" id="KOO29500.1"/>
    </source>
</evidence>
<reference evidence="4" key="1">
    <citation type="journal article" date="2015" name="PLoS Genet.">
        <title>Genome Sequence and Transcriptome Analyses of Chrysochromulina tobin: Metabolic Tools for Enhanced Algal Fitness in the Prominent Order Prymnesiales (Haptophyceae).</title>
        <authorList>
            <person name="Hovde B.T."/>
            <person name="Deodato C.R."/>
            <person name="Hunsperger H.M."/>
            <person name="Ryken S.A."/>
            <person name="Yost W."/>
            <person name="Jha R.K."/>
            <person name="Patterson J."/>
            <person name="Monnat R.J. Jr."/>
            <person name="Barlow S.B."/>
            <person name="Starkenburg S.R."/>
            <person name="Cattolico R.A."/>
        </authorList>
    </citation>
    <scope>NUCLEOTIDE SEQUENCE</scope>
    <source>
        <strain evidence="4">CCMP291</strain>
    </source>
</reference>
<dbReference type="InterPro" id="IPR012600">
    <property type="entry name" value="Propeptide_C25"/>
</dbReference>
<dbReference type="AlphaFoldDB" id="A0A0M0JSN9"/>
<evidence type="ECO:0000259" key="1">
    <source>
        <dbReference type="Pfam" id="PF01364"/>
    </source>
</evidence>
<dbReference type="InterPro" id="IPR029030">
    <property type="entry name" value="Caspase-like_dom_sf"/>
</dbReference>
<protein>
    <submittedName>
        <fullName evidence="3">Arginine-specific cysteine proteinase</fullName>
    </submittedName>
</protein>
<name>A0A0M0JSN9_9EUKA</name>
<dbReference type="EMBL" id="JWZX01002406">
    <property type="protein sequence ID" value="KOO29500.1"/>
    <property type="molecule type" value="Genomic_DNA"/>
</dbReference>
<dbReference type="GO" id="GO:0004197">
    <property type="term" value="F:cysteine-type endopeptidase activity"/>
    <property type="evidence" value="ECO:0007669"/>
    <property type="project" value="InterPro"/>
</dbReference>
<keyword evidence="4" id="KW-1185">Reference proteome</keyword>
<dbReference type="Gene3D" id="2.60.40.3800">
    <property type="match status" value="1"/>
</dbReference>
<dbReference type="Gene3D" id="3.40.50.1460">
    <property type="match status" value="1"/>
</dbReference>
<comment type="caution">
    <text evidence="3">The sequence shown here is derived from an EMBL/GenBank/DDBJ whole genome shotgun (WGS) entry which is preliminary data.</text>
</comment>
<dbReference type="InterPro" id="IPR038490">
    <property type="entry name" value="Gingipain_propep_sf"/>
</dbReference>
<proteinExistence type="predicted"/>
<dbReference type="Pfam" id="PF08126">
    <property type="entry name" value="Propeptide_C25"/>
    <property type="match status" value="1"/>
</dbReference>
<feature type="domain" description="Gingipain propeptide" evidence="2">
    <location>
        <begin position="44"/>
        <end position="167"/>
    </location>
</feature>
<dbReference type="Pfam" id="PF01364">
    <property type="entry name" value="Peptidase_C25"/>
    <property type="match status" value="1"/>
</dbReference>
<organism evidence="3 4">
    <name type="scientific">Chrysochromulina tobinii</name>
    <dbReference type="NCBI Taxonomy" id="1460289"/>
    <lineage>
        <taxon>Eukaryota</taxon>
        <taxon>Haptista</taxon>
        <taxon>Haptophyta</taxon>
        <taxon>Prymnesiophyceae</taxon>
        <taxon>Prymnesiales</taxon>
        <taxon>Chrysochromulinaceae</taxon>
        <taxon>Chrysochromulina</taxon>
    </lineage>
</organism>
<dbReference type="GO" id="GO:0006508">
    <property type="term" value="P:proteolysis"/>
    <property type="evidence" value="ECO:0007669"/>
    <property type="project" value="InterPro"/>
</dbReference>